<comment type="subcellular location">
    <subcellularLocation>
        <location evidence="1">Cell membrane</location>
        <topology evidence="1">Multi-pass membrane protein</topology>
    </subcellularLocation>
</comment>
<dbReference type="Pfam" id="PF03899">
    <property type="entry name" value="ATP-synt_I"/>
    <property type="match status" value="1"/>
</dbReference>
<evidence type="ECO:0000256" key="5">
    <source>
        <dbReference type="ARBA" id="ARBA00023136"/>
    </source>
</evidence>
<evidence type="ECO:0000256" key="2">
    <source>
        <dbReference type="ARBA" id="ARBA00022475"/>
    </source>
</evidence>
<evidence type="ECO:0000256" key="3">
    <source>
        <dbReference type="ARBA" id="ARBA00022692"/>
    </source>
</evidence>
<dbReference type="eggNOG" id="COG3312">
    <property type="taxonomic scope" value="Bacteria"/>
</dbReference>
<accession>A0A095VSK1</accession>
<sequence length="125" mass="12924">MKPPPVHRITLAQLAVLGFLSTVTLALADIATTVSLVAGAACSALPQAWFALQLFGRGERRGAEVALAGYAAQAGKFFLSAAGFALVFALLRPLVPMAVFGGFAAMVLVQAAGGIWLLRRGQASR</sequence>
<name>A0A095VSK1_9GAMM</name>
<organism evidence="7 8">
    <name type="scientific">Pseudohaliea rubra DSM 19751</name>
    <dbReference type="NCBI Taxonomy" id="1265313"/>
    <lineage>
        <taxon>Bacteria</taxon>
        <taxon>Pseudomonadati</taxon>
        <taxon>Pseudomonadota</taxon>
        <taxon>Gammaproteobacteria</taxon>
        <taxon>Cellvibrionales</taxon>
        <taxon>Halieaceae</taxon>
        <taxon>Pseudohaliea</taxon>
    </lineage>
</organism>
<dbReference type="AlphaFoldDB" id="A0A095VSK1"/>
<comment type="caution">
    <text evidence="7">The sequence shown here is derived from an EMBL/GenBank/DDBJ whole genome shotgun (WGS) entry which is preliminary data.</text>
</comment>
<keyword evidence="8" id="KW-1185">Reference proteome</keyword>
<evidence type="ECO:0000313" key="7">
    <source>
        <dbReference type="EMBL" id="KGE04442.1"/>
    </source>
</evidence>
<dbReference type="EMBL" id="AUVB01000026">
    <property type="protein sequence ID" value="KGE04442.1"/>
    <property type="molecule type" value="Genomic_DNA"/>
</dbReference>
<evidence type="ECO:0000256" key="4">
    <source>
        <dbReference type="ARBA" id="ARBA00022989"/>
    </source>
</evidence>
<gene>
    <name evidence="7" type="ORF">HRUBRA_00967</name>
</gene>
<proteinExistence type="predicted"/>
<dbReference type="HOGENOM" id="CLU_121415_3_2_6"/>
<reference evidence="7 8" key="1">
    <citation type="journal article" date="2014" name="Genome Announc.">
        <title>Genome Sequence of Gammaproteobacterial Pseudohaliea rubra Type Strain DSM 19751, Isolated from Coastal Seawater of the Mediterranean Sea.</title>
        <authorList>
            <person name="Spring S."/>
            <person name="Fiebig A."/>
            <person name="Riedel T."/>
            <person name="Goker M."/>
            <person name="Klenk H.P."/>
        </authorList>
    </citation>
    <scope>NUCLEOTIDE SEQUENCE [LARGE SCALE GENOMIC DNA]</scope>
    <source>
        <strain evidence="7 8">DSM 19751</strain>
    </source>
</reference>
<dbReference type="GO" id="GO:0005886">
    <property type="term" value="C:plasma membrane"/>
    <property type="evidence" value="ECO:0007669"/>
    <property type="project" value="UniProtKB-SubCell"/>
</dbReference>
<keyword evidence="2" id="KW-1003">Cell membrane</keyword>
<keyword evidence="4 6" id="KW-1133">Transmembrane helix</keyword>
<dbReference type="InterPro" id="IPR005598">
    <property type="entry name" value="ATP_synth_I"/>
</dbReference>
<evidence type="ECO:0000256" key="1">
    <source>
        <dbReference type="ARBA" id="ARBA00004651"/>
    </source>
</evidence>
<protein>
    <submittedName>
        <fullName evidence="7">ATP synthase protein I2</fullName>
    </submittedName>
</protein>
<feature type="transmembrane region" description="Helical" evidence="6">
    <location>
        <begin position="38"/>
        <end position="55"/>
    </location>
</feature>
<feature type="transmembrane region" description="Helical" evidence="6">
    <location>
        <begin position="97"/>
        <end position="118"/>
    </location>
</feature>
<dbReference type="STRING" id="1265313.HRUBRA_00967"/>
<evidence type="ECO:0000313" key="8">
    <source>
        <dbReference type="Proteomes" id="UP000029640"/>
    </source>
</evidence>
<keyword evidence="5 6" id="KW-0472">Membrane</keyword>
<dbReference type="Proteomes" id="UP000029640">
    <property type="component" value="Unassembled WGS sequence"/>
</dbReference>
<evidence type="ECO:0000256" key="6">
    <source>
        <dbReference type="SAM" id="Phobius"/>
    </source>
</evidence>
<keyword evidence="3 6" id="KW-0812">Transmembrane</keyword>
<feature type="transmembrane region" description="Helical" evidence="6">
    <location>
        <begin position="67"/>
        <end position="91"/>
    </location>
</feature>